<dbReference type="GO" id="GO:0030425">
    <property type="term" value="C:dendrite"/>
    <property type="evidence" value="ECO:0007669"/>
    <property type="project" value="TreeGrafter"/>
</dbReference>
<dbReference type="PANTHER" id="PTHR16154">
    <property type="entry name" value="NEURABIN"/>
    <property type="match status" value="1"/>
</dbReference>
<evidence type="ECO:0000256" key="1">
    <source>
        <dbReference type="ARBA" id="ARBA00004245"/>
    </source>
</evidence>
<evidence type="ECO:0000256" key="6">
    <source>
        <dbReference type="ARBA" id="ARBA00022902"/>
    </source>
</evidence>
<sequence length="720" mass="79469">MMRTDSKGRSASPHRITYKSDFHSIKCSFNACTILQQETKGAAAAPNAHCTNRPTSMSDPIMCHTSTGSTGRLHSTRGTKIRDNIFLKMDSNHLRQDGGSQLSTGSTPAFSPQNPGLQLHFSPFACSRRLILSSSSSVLSTVADNSASECSVQEKATKGDEMMNIDRAALAQKFSVTRRLFEAKGMEIGGLFKPVTGRGGKGRTDGKVGEEENEERKEEEPGVSRKQDCFDKEKSISLPVINFSLTKPPAFTTMKSHRSSPELHDHGETPADNSSRSYLDNYCETSGNQAEERGPGSTNLDLCLTPEPVRAELVHVNTESSESDGNEEEIEQKKVTKSQMDEQEEGVEMLVDDVFEDSDLEPATGHCMLERTEESTASEEHWRLLPTSVLCQEQTEGGGDSREDKYEQVAEQWEGEREERKVEYISQAWKTSTDNVYTDVDDAAGNEGSGLMEGEGKSIGKVNDEGRSDRKEDTGCDTKDKTEAAEIFDKEKEDSVWDQCPAESSTPPKPDSVKAGSLDYEEIPGIPVQDDEDGSGMRKVTFSNAPIKVYTTYSNAEYDRQNEDIDPVSASAEYELEKRLDKMVIFPVEIEKGKDGLGISIIGMGVGADQGLEKLGIFVKMVNEGGPTQKDGRIKVNDQIVEVDGMSLVGVSQLFAATVLKNTSGLVKETQQRDMRRMMEVALKGARSQRKRRRMTKRMMCQYFQVLTIKNSALSMSSYS</sequence>
<dbReference type="PROSITE" id="PS50106">
    <property type="entry name" value="PDZ"/>
    <property type="match status" value="1"/>
</dbReference>
<dbReference type="GO" id="GO:0014069">
    <property type="term" value="C:postsynaptic density"/>
    <property type="evidence" value="ECO:0007669"/>
    <property type="project" value="TreeGrafter"/>
</dbReference>
<dbReference type="GO" id="GO:0005737">
    <property type="term" value="C:cytoplasm"/>
    <property type="evidence" value="ECO:0007669"/>
    <property type="project" value="TreeGrafter"/>
</dbReference>
<keyword evidence="15" id="KW-1185">Reference proteome</keyword>
<evidence type="ECO:0000256" key="10">
    <source>
        <dbReference type="ARBA" id="ARBA00023212"/>
    </source>
</evidence>
<dbReference type="Pfam" id="PF17817">
    <property type="entry name" value="PDZ_5"/>
    <property type="match status" value="1"/>
</dbReference>
<dbReference type="InterPro" id="IPR040645">
    <property type="entry name" value="Neurabin-1/2_PDZ"/>
</dbReference>
<evidence type="ECO:0000256" key="4">
    <source>
        <dbReference type="ARBA" id="ARBA00022553"/>
    </source>
</evidence>
<feature type="compositionally biased region" description="Polar residues" evidence="12">
    <location>
        <begin position="271"/>
        <end position="289"/>
    </location>
</feature>
<evidence type="ECO:0000256" key="9">
    <source>
        <dbReference type="ARBA" id="ARBA00023203"/>
    </source>
</evidence>
<keyword evidence="8" id="KW-0175">Coiled coil</keyword>
<dbReference type="Proteomes" id="UP000265120">
    <property type="component" value="Chromosome 20"/>
</dbReference>
<organism evidence="14 15">
    <name type="scientific">Cynoglossus semilaevis</name>
    <name type="common">Tongue sole</name>
    <dbReference type="NCBI Taxonomy" id="244447"/>
    <lineage>
        <taxon>Eukaryota</taxon>
        <taxon>Metazoa</taxon>
        <taxon>Chordata</taxon>
        <taxon>Craniata</taxon>
        <taxon>Vertebrata</taxon>
        <taxon>Euteleostomi</taxon>
        <taxon>Actinopterygii</taxon>
        <taxon>Neopterygii</taxon>
        <taxon>Teleostei</taxon>
        <taxon>Neoteleostei</taxon>
        <taxon>Acanthomorphata</taxon>
        <taxon>Carangaria</taxon>
        <taxon>Pleuronectiformes</taxon>
        <taxon>Pleuronectoidei</taxon>
        <taxon>Cynoglossidae</taxon>
        <taxon>Cynoglossinae</taxon>
        <taxon>Cynoglossus</taxon>
    </lineage>
</organism>
<dbReference type="GO" id="GO:0051015">
    <property type="term" value="F:actin filament binding"/>
    <property type="evidence" value="ECO:0007669"/>
    <property type="project" value="TreeGrafter"/>
</dbReference>
<reference evidence="14 15" key="1">
    <citation type="journal article" date="2014" name="Nat. Genet.">
        <title>Whole-genome sequence of a flatfish provides insights into ZW sex chromosome evolution and adaptation to a benthic lifestyle.</title>
        <authorList>
            <person name="Chen S."/>
            <person name="Zhang G."/>
            <person name="Shao C."/>
            <person name="Huang Q."/>
            <person name="Liu G."/>
            <person name="Zhang P."/>
            <person name="Song W."/>
            <person name="An N."/>
            <person name="Chalopin D."/>
            <person name="Volff J.N."/>
            <person name="Hong Y."/>
            <person name="Li Q."/>
            <person name="Sha Z."/>
            <person name="Zhou H."/>
            <person name="Xie M."/>
            <person name="Yu Q."/>
            <person name="Liu Y."/>
            <person name="Xiang H."/>
            <person name="Wang N."/>
            <person name="Wu K."/>
            <person name="Yang C."/>
            <person name="Zhou Q."/>
            <person name="Liao X."/>
            <person name="Yang L."/>
            <person name="Hu Q."/>
            <person name="Zhang J."/>
            <person name="Meng L."/>
            <person name="Jin L."/>
            <person name="Tian Y."/>
            <person name="Lian J."/>
            <person name="Yang J."/>
            <person name="Miao G."/>
            <person name="Liu S."/>
            <person name="Liang Z."/>
            <person name="Yan F."/>
            <person name="Li Y."/>
            <person name="Sun B."/>
            <person name="Zhang H."/>
            <person name="Zhang J."/>
            <person name="Zhu Y."/>
            <person name="Du M."/>
            <person name="Zhao Y."/>
            <person name="Schartl M."/>
            <person name="Tang Q."/>
            <person name="Wang J."/>
        </authorList>
    </citation>
    <scope>NUCLEOTIDE SEQUENCE</scope>
</reference>
<feature type="compositionally biased region" description="Acidic residues" evidence="12">
    <location>
        <begin position="321"/>
        <end position="330"/>
    </location>
</feature>
<evidence type="ECO:0000256" key="2">
    <source>
        <dbReference type="ARBA" id="ARBA00022473"/>
    </source>
</evidence>
<feature type="domain" description="PDZ" evidence="13">
    <location>
        <begin position="587"/>
        <end position="675"/>
    </location>
</feature>
<dbReference type="InParanoid" id="A0A3P8W5N6"/>
<keyword evidence="7" id="KW-0770">Synapse</keyword>
<feature type="compositionally biased region" description="Basic and acidic residues" evidence="12">
    <location>
        <begin position="399"/>
        <end position="423"/>
    </location>
</feature>
<dbReference type="GO" id="GO:0015629">
    <property type="term" value="C:actin cytoskeleton"/>
    <property type="evidence" value="ECO:0007669"/>
    <property type="project" value="TreeGrafter"/>
</dbReference>
<dbReference type="Pfam" id="PF00595">
    <property type="entry name" value="PDZ"/>
    <property type="match status" value="1"/>
</dbReference>
<feature type="compositionally biased region" description="Basic and acidic residues" evidence="12">
    <location>
        <begin position="202"/>
        <end position="230"/>
    </location>
</feature>
<feature type="compositionally biased region" description="Basic and acidic residues" evidence="12">
    <location>
        <begin position="259"/>
        <end position="269"/>
    </location>
</feature>
<dbReference type="InterPro" id="IPR001478">
    <property type="entry name" value="PDZ"/>
</dbReference>
<dbReference type="AlphaFoldDB" id="A0A3P8W5N6"/>
<keyword evidence="5" id="KW-0221">Differentiation</keyword>
<evidence type="ECO:0000256" key="7">
    <source>
        <dbReference type="ARBA" id="ARBA00023018"/>
    </source>
</evidence>
<keyword evidence="6" id="KW-0524">Neurogenesis</keyword>
<dbReference type="OMA" id="MHTHISH"/>
<feature type="region of interest" description="Disordered" evidence="12">
    <location>
        <begin position="192"/>
        <end position="230"/>
    </location>
</feature>
<feature type="region of interest" description="Disordered" evidence="12">
    <location>
        <begin position="254"/>
        <end position="298"/>
    </location>
</feature>
<dbReference type="FunFam" id="2.30.42.10:FF:000010">
    <property type="entry name" value="Neurabin-1 isoform 1"/>
    <property type="match status" value="1"/>
</dbReference>
<dbReference type="PANTHER" id="PTHR16154:SF6">
    <property type="entry name" value="SPINOPHILIN, ISOFORM J"/>
    <property type="match status" value="1"/>
</dbReference>
<dbReference type="GeneTree" id="ENSGT00940000164127"/>
<feature type="region of interest" description="Disordered" evidence="12">
    <location>
        <begin position="392"/>
        <end position="516"/>
    </location>
</feature>
<dbReference type="GO" id="GO:0019722">
    <property type="term" value="P:calcium-mediated signaling"/>
    <property type="evidence" value="ECO:0007669"/>
    <property type="project" value="TreeGrafter"/>
</dbReference>
<dbReference type="SMART" id="SM00228">
    <property type="entry name" value="PDZ"/>
    <property type="match status" value="1"/>
</dbReference>
<evidence type="ECO:0000256" key="3">
    <source>
        <dbReference type="ARBA" id="ARBA00022490"/>
    </source>
</evidence>
<reference evidence="14" key="3">
    <citation type="submission" date="2025-09" db="UniProtKB">
        <authorList>
            <consortium name="Ensembl"/>
        </authorList>
    </citation>
    <scope>IDENTIFICATION</scope>
</reference>
<keyword evidence="10" id="KW-0206">Cytoskeleton</keyword>
<comment type="subcellular location">
    <subcellularLocation>
        <location evidence="1">Cytoplasm</location>
        <location evidence="1">Cytoskeleton</location>
    </subcellularLocation>
    <subcellularLocation>
        <location evidence="11">Synapse</location>
    </subcellularLocation>
</comment>
<dbReference type="GO" id="GO:0031175">
    <property type="term" value="P:neuron projection development"/>
    <property type="evidence" value="ECO:0007669"/>
    <property type="project" value="TreeGrafter"/>
</dbReference>
<feature type="compositionally biased region" description="Basic and acidic residues" evidence="12">
    <location>
        <begin position="454"/>
        <end position="495"/>
    </location>
</feature>
<dbReference type="STRING" id="244447.ENSCSEP00000020896"/>
<reference evidence="14" key="2">
    <citation type="submission" date="2025-08" db="UniProtKB">
        <authorList>
            <consortium name="Ensembl"/>
        </authorList>
    </citation>
    <scope>IDENTIFICATION</scope>
</reference>
<evidence type="ECO:0000259" key="13">
    <source>
        <dbReference type="PROSITE" id="PS50106"/>
    </source>
</evidence>
<proteinExistence type="predicted"/>
<evidence type="ECO:0000313" key="14">
    <source>
        <dbReference type="Ensembl" id="ENSCSEP00000020896.1"/>
    </source>
</evidence>
<keyword evidence="3" id="KW-0963">Cytoplasm</keyword>
<keyword evidence="2" id="KW-0217">Developmental protein</keyword>
<dbReference type="InterPro" id="IPR043446">
    <property type="entry name" value="Neurabin-like"/>
</dbReference>
<feature type="region of interest" description="Disordered" evidence="12">
    <location>
        <begin position="316"/>
        <end position="344"/>
    </location>
</feature>
<dbReference type="GO" id="GO:0007015">
    <property type="term" value="P:actin filament organization"/>
    <property type="evidence" value="ECO:0007669"/>
    <property type="project" value="TreeGrafter"/>
</dbReference>
<dbReference type="Gene3D" id="2.30.42.10">
    <property type="match status" value="1"/>
</dbReference>
<evidence type="ECO:0000256" key="8">
    <source>
        <dbReference type="ARBA" id="ARBA00023054"/>
    </source>
</evidence>
<protein>
    <recommendedName>
        <fullName evidence="13">PDZ domain-containing protein</fullName>
    </recommendedName>
</protein>
<keyword evidence="4" id="KW-0597">Phosphoprotein</keyword>
<evidence type="ECO:0000256" key="11">
    <source>
        <dbReference type="ARBA" id="ARBA00034103"/>
    </source>
</evidence>
<evidence type="ECO:0000256" key="12">
    <source>
        <dbReference type="SAM" id="MobiDB-lite"/>
    </source>
</evidence>
<evidence type="ECO:0000313" key="15">
    <source>
        <dbReference type="Proteomes" id="UP000265120"/>
    </source>
</evidence>
<dbReference type="InterPro" id="IPR036034">
    <property type="entry name" value="PDZ_sf"/>
</dbReference>
<dbReference type="SUPFAM" id="SSF50156">
    <property type="entry name" value="PDZ domain-like"/>
    <property type="match status" value="1"/>
</dbReference>
<evidence type="ECO:0000256" key="5">
    <source>
        <dbReference type="ARBA" id="ARBA00022782"/>
    </source>
</evidence>
<name>A0A3P8W5N6_CYNSE</name>
<keyword evidence="9" id="KW-0009">Actin-binding</keyword>
<dbReference type="Ensembl" id="ENSCSET00000021167.1">
    <property type="protein sequence ID" value="ENSCSEP00000020896.1"/>
    <property type="gene ID" value="ENSCSEG00000013353.1"/>
</dbReference>
<accession>A0A3P8W5N6</accession>